<evidence type="ECO:0000313" key="3">
    <source>
        <dbReference type="Proteomes" id="UP001220324"/>
    </source>
</evidence>
<feature type="compositionally biased region" description="Polar residues" evidence="1">
    <location>
        <begin position="24"/>
        <end position="34"/>
    </location>
</feature>
<evidence type="ECO:0000313" key="2">
    <source>
        <dbReference type="EMBL" id="KAJ5532344.1"/>
    </source>
</evidence>
<feature type="region of interest" description="Disordered" evidence="1">
    <location>
        <begin position="1"/>
        <end position="34"/>
    </location>
</feature>
<sequence>MGKHKSPITDCTPSSGKGKHKPTKITTSPAPSQEQDWVICSPVGTPNRGWKDELTWDLDGVRALRELLTQWISLGVTASDIGAFLESVLYNRDEHLSGRLTQMVNTHETHTDIALDVLKHYQIRDDAGQPLWELKGSQLGNQYSRSGELSTPSTPRPSEPSEPSSKPRPKRPKIRVPLLFRVASKPVSEPDLSQTPKRDTWYQVPAPKPLRTFKKPYFMNEVEPLPIPNIEDASERFSGKACWSFNISEDLTMLTIAERRALMANTGALPPSFAAEICDSAPIMSFSCLDRTNASQNHALKQEERMITSGGSRGSYSSSDYGD</sequence>
<evidence type="ECO:0000256" key="1">
    <source>
        <dbReference type="SAM" id="MobiDB-lite"/>
    </source>
</evidence>
<comment type="caution">
    <text evidence="2">The sequence shown here is derived from an EMBL/GenBank/DDBJ whole genome shotgun (WGS) entry which is preliminary data.</text>
</comment>
<accession>A0AAD6CP23</accession>
<feature type="region of interest" description="Disordered" evidence="1">
    <location>
        <begin position="300"/>
        <end position="323"/>
    </location>
</feature>
<dbReference type="EMBL" id="JAQIZZ010000007">
    <property type="protein sequence ID" value="KAJ5532344.1"/>
    <property type="molecule type" value="Genomic_DNA"/>
</dbReference>
<name>A0AAD6CP23_9EURO</name>
<protein>
    <submittedName>
        <fullName evidence="2">Uncharacterized protein</fullName>
    </submittedName>
</protein>
<dbReference type="AlphaFoldDB" id="A0AAD6CP23"/>
<keyword evidence="3" id="KW-1185">Reference proteome</keyword>
<feature type="compositionally biased region" description="Low complexity" evidence="1">
    <location>
        <begin position="314"/>
        <end position="323"/>
    </location>
</feature>
<reference evidence="2 3" key="1">
    <citation type="journal article" date="2023" name="IMA Fungus">
        <title>Comparative genomic study of the Penicillium genus elucidates a diverse pangenome and 15 lateral gene transfer events.</title>
        <authorList>
            <person name="Petersen C."/>
            <person name="Sorensen T."/>
            <person name="Nielsen M.R."/>
            <person name="Sondergaard T.E."/>
            <person name="Sorensen J.L."/>
            <person name="Fitzpatrick D.A."/>
            <person name="Frisvad J.C."/>
            <person name="Nielsen K.L."/>
        </authorList>
    </citation>
    <scope>NUCLEOTIDE SEQUENCE [LARGE SCALE GENOMIC DNA]</scope>
    <source>
        <strain evidence="2 3">IBT 35679</strain>
    </source>
</reference>
<dbReference type="Proteomes" id="UP001220324">
    <property type="component" value="Unassembled WGS sequence"/>
</dbReference>
<feature type="region of interest" description="Disordered" evidence="1">
    <location>
        <begin position="142"/>
        <end position="172"/>
    </location>
</feature>
<organism evidence="2 3">
    <name type="scientific">Penicillium frequentans</name>
    <dbReference type="NCBI Taxonomy" id="3151616"/>
    <lineage>
        <taxon>Eukaryota</taxon>
        <taxon>Fungi</taxon>
        <taxon>Dikarya</taxon>
        <taxon>Ascomycota</taxon>
        <taxon>Pezizomycotina</taxon>
        <taxon>Eurotiomycetes</taxon>
        <taxon>Eurotiomycetidae</taxon>
        <taxon>Eurotiales</taxon>
        <taxon>Aspergillaceae</taxon>
        <taxon>Penicillium</taxon>
    </lineage>
</organism>
<gene>
    <name evidence="2" type="ORF">N7494_008896</name>
</gene>
<proteinExistence type="predicted"/>